<dbReference type="Proteomes" id="UP000572984">
    <property type="component" value="Unassembled WGS sequence"/>
</dbReference>
<dbReference type="AlphaFoldDB" id="A0A838BS48"/>
<name>A0A838BS48_9HYPH</name>
<dbReference type="Gene3D" id="1.20.90.10">
    <property type="entry name" value="Phospholipase A2 domain"/>
    <property type="match status" value="1"/>
</dbReference>
<dbReference type="InterPro" id="IPR036444">
    <property type="entry name" value="PLipase_A2_dom_sf"/>
</dbReference>
<dbReference type="GO" id="GO:0006644">
    <property type="term" value="P:phospholipid metabolic process"/>
    <property type="evidence" value="ECO:0007669"/>
    <property type="project" value="InterPro"/>
</dbReference>
<reference evidence="2 3" key="1">
    <citation type="submission" date="2020-07" db="EMBL/GenBank/DDBJ databases">
        <title>Draft genome and description of Microvirga mediterraneensis Marseille-Q2068 sp. nov.</title>
        <authorList>
            <person name="Boxberger M."/>
        </authorList>
    </citation>
    <scope>NUCLEOTIDE SEQUENCE [LARGE SCALE GENOMIC DNA]</scope>
    <source>
        <strain evidence="2 3">Marseille-Q2068</strain>
    </source>
</reference>
<organism evidence="2 3">
    <name type="scientific">Microvirga mediterraneensis</name>
    <dbReference type="NCBI Taxonomy" id="2754695"/>
    <lineage>
        <taxon>Bacteria</taxon>
        <taxon>Pseudomonadati</taxon>
        <taxon>Pseudomonadota</taxon>
        <taxon>Alphaproteobacteria</taxon>
        <taxon>Hyphomicrobiales</taxon>
        <taxon>Methylobacteriaceae</taxon>
        <taxon>Microvirga</taxon>
    </lineage>
</organism>
<accession>A0A838BS48</accession>
<keyword evidence="3" id="KW-1185">Reference proteome</keyword>
<feature type="domain" description="Phospholipase A2-like central" evidence="1">
    <location>
        <begin position="82"/>
        <end position="125"/>
    </location>
</feature>
<dbReference type="SUPFAM" id="SSF48619">
    <property type="entry name" value="Phospholipase A2, PLA2"/>
    <property type="match status" value="1"/>
</dbReference>
<evidence type="ECO:0000313" key="3">
    <source>
        <dbReference type="Proteomes" id="UP000572984"/>
    </source>
</evidence>
<proteinExistence type="predicted"/>
<sequence length="171" mass="18387">MFPCGSTRGVVSILLRGTQTHRCLLFPAPPKSYRPNPRRCLEYRVPLLRSLALRLCLIPVLASPALAAPAATLVRPAPPLFHGNWCGAGDSNRAAPIDALDAACRAHDLCYEKLGRSACECDRAILKATASLVRSPKVPEMVRSKAATVNSLFSAAPCTETPKLRSQAGKR</sequence>
<dbReference type="GO" id="GO:0004623">
    <property type="term" value="F:phospholipase A2 activity"/>
    <property type="evidence" value="ECO:0007669"/>
    <property type="project" value="InterPro"/>
</dbReference>
<evidence type="ECO:0000313" key="2">
    <source>
        <dbReference type="EMBL" id="MBA1157869.1"/>
    </source>
</evidence>
<dbReference type="GO" id="GO:0050482">
    <property type="term" value="P:arachidonate secretion"/>
    <property type="evidence" value="ECO:0007669"/>
    <property type="project" value="InterPro"/>
</dbReference>
<protein>
    <recommendedName>
        <fullName evidence="1">Phospholipase A2-like central domain-containing protein</fullName>
    </recommendedName>
</protein>
<evidence type="ECO:0000259" key="1">
    <source>
        <dbReference type="Pfam" id="PF00068"/>
    </source>
</evidence>
<dbReference type="Pfam" id="PF00068">
    <property type="entry name" value="Phospholip_A2_1"/>
    <property type="match status" value="1"/>
</dbReference>
<dbReference type="InterPro" id="IPR016090">
    <property type="entry name" value="PLA2-like_dom"/>
</dbReference>
<comment type="caution">
    <text evidence="2">The sequence shown here is derived from an EMBL/GenBank/DDBJ whole genome shotgun (WGS) entry which is preliminary data.</text>
</comment>
<dbReference type="EMBL" id="JACDXJ010000001">
    <property type="protein sequence ID" value="MBA1157869.1"/>
    <property type="molecule type" value="Genomic_DNA"/>
</dbReference>
<gene>
    <name evidence="2" type="ORF">H0S73_17295</name>
</gene>